<sequence>MQGPLPKASQASRTLAGAALIFALLATAGCGQKGPLYLPQDVAEPAPATDENRDEDAQDAPPK</sequence>
<evidence type="ECO:0000313" key="8">
    <source>
        <dbReference type="EMBL" id="GMG85946.1"/>
    </source>
</evidence>
<keyword evidence="3" id="KW-0472">Membrane</keyword>
<dbReference type="RefSeq" id="WP_285762467.1">
    <property type="nucleotide sequence ID" value="NZ_BSYJ01000001.1"/>
</dbReference>
<proteinExistence type="predicted"/>
<comment type="caution">
    <text evidence="8">The sequence shown here is derived from an EMBL/GenBank/DDBJ whole genome shotgun (WGS) entry which is preliminary data.</text>
</comment>
<dbReference type="Pfam" id="PF13627">
    <property type="entry name" value="LptM_cons"/>
    <property type="match status" value="1"/>
</dbReference>
<protein>
    <recommendedName>
        <fullName evidence="10">Lipoprotein</fullName>
    </recommendedName>
</protein>
<evidence type="ECO:0000256" key="1">
    <source>
        <dbReference type="ARBA" id="ARBA00004459"/>
    </source>
</evidence>
<gene>
    <name evidence="8" type="ORF">MNKW57_02670</name>
</gene>
<feature type="compositionally biased region" description="Acidic residues" evidence="7">
    <location>
        <begin position="52"/>
        <end position="63"/>
    </location>
</feature>
<dbReference type="Proteomes" id="UP001224392">
    <property type="component" value="Unassembled WGS sequence"/>
</dbReference>
<reference evidence="8 9" key="1">
    <citation type="submission" date="2023-04" db="EMBL/GenBank/DDBJ databases">
        <title>Marinobulbifer ophiurae gen. nov., sp. Nov., isolate from tissue of brittle star Ophioplocus japonicus.</title>
        <authorList>
            <person name="Kawano K."/>
            <person name="Sawayama S."/>
            <person name="Nakagawa S."/>
        </authorList>
    </citation>
    <scope>NUCLEOTIDE SEQUENCE [LARGE SCALE GENOMIC DNA]</scope>
    <source>
        <strain evidence="8 9">NKW57</strain>
    </source>
</reference>
<evidence type="ECO:0000313" key="9">
    <source>
        <dbReference type="Proteomes" id="UP001224392"/>
    </source>
</evidence>
<evidence type="ECO:0000256" key="7">
    <source>
        <dbReference type="SAM" id="MobiDB-lite"/>
    </source>
</evidence>
<evidence type="ECO:0000256" key="5">
    <source>
        <dbReference type="ARBA" id="ARBA00023237"/>
    </source>
</evidence>
<evidence type="ECO:0000256" key="4">
    <source>
        <dbReference type="ARBA" id="ARBA00023139"/>
    </source>
</evidence>
<keyword evidence="4" id="KW-0564">Palmitate</keyword>
<keyword evidence="2" id="KW-0732">Signal</keyword>
<keyword evidence="6" id="KW-0449">Lipoprotein</keyword>
<dbReference type="EMBL" id="BSYJ01000001">
    <property type="protein sequence ID" value="GMG85946.1"/>
    <property type="molecule type" value="Genomic_DNA"/>
</dbReference>
<evidence type="ECO:0000256" key="2">
    <source>
        <dbReference type="ARBA" id="ARBA00022729"/>
    </source>
</evidence>
<evidence type="ECO:0000256" key="3">
    <source>
        <dbReference type="ARBA" id="ARBA00023136"/>
    </source>
</evidence>
<dbReference type="PROSITE" id="PS51257">
    <property type="entry name" value="PROKAR_LIPOPROTEIN"/>
    <property type="match status" value="1"/>
</dbReference>
<keyword evidence="9" id="KW-1185">Reference proteome</keyword>
<keyword evidence="5" id="KW-0998">Cell outer membrane</keyword>
<dbReference type="NCBIfam" id="NF047847">
    <property type="entry name" value="SS_mature_LptM"/>
    <property type="match status" value="1"/>
</dbReference>
<accession>A0ABQ6LV18</accession>
<evidence type="ECO:0000256" key="6">
    <source>
        <dbReference type="ARBA" id="ARBA00023288"/>
    </source>
</evidence>
<name>A0ABQ6LV18_9GAMM</name>
<feature type="region of interest" description="Disordered" evidence="7">
    <location>
        <begin position="34"/>
        <end position="63"/>
    </location>
</feature>
<dbReference type="InterPro" id="IPR032831">
    <property type="entry name" value="LptM_cons"/>
</dbReference>
<organism evidence="8 9">
    <name type="scientific">Biformimicrobium ophioploci</name>
    <dbReference type="NCBI Taxonomy" id="3036711"/>
    <lineage>
        <taxon>Bacteria</taxon>
        <taxon>Pseudomonadati</taxon>
        <taxon>Pseudomonadota</taxon>
        <taxon>Gammaproteobacteria</taxon>
        <taxon>Cellvibrionales</taxon>
        <taxon>Microbulbiferaceae</taxon>
        <taxon>Biformimicrobium</taxon>
    </lineage>
</organism>
<comment type="subcellular location">
    <subcellularLocation>
        <location evidence="1">Cell outer membrane</location>
        <topology evidence="1">Lipid-anchor</topology>
    </subcellularLocation>
</comment>
<evidence type="ECO:0008006" key="10">
    <source>
        <dbReference type="Google" id="ProtNLM"/>
    </source>
</evidence>